<dbReference type="PROSITE" id="PS50112">
    <property type="entry name" value="PAS"/>
    <property type="match status" value="1"/>
</dbReference>
<accession>A0A7M3V9E5</accession>
<dbReference type="CDD" id="cd00130">
    <property type="entry name" value="PAS"/>
    <property type="match status" value="1"/>
</dbReference>
<gene>
    <name evidence="2" type="ORF">FJR03_00920</name>
</gene>
<dbReference type="Proteomes" id="UP000593910">
    <property type="component" value="Chromosome"/>
</dbReference>
<reference evidence="2 3" key="1">
    <citation type="submission" date="2019-06" db="EMBL/GenBank/DDBJ databases">
        <title>Sulfurimonas gotlandica sp. nov., a chemoautotrophic and psychrotolerant epsilonproteobacterium isolated from a pelagic redoxcline, and an emended description of the genus Sulfurimonas.</title>
        <authorList>
            <person name="Wang S."/>
            <person name="Jiang L."/>
            <person name="Shao Z."/>
        </authorList>
    </citation>
    <scope>NUCLEOTIDE SEQUENCE [LARGE SCALE GENOMIC DNA]</scope>
    <source>
        <strain evidence="2 3">B2</strain>
    </source>
</reference>
<dbReference type="SUPFAM" id="SSF55785">
    <property type="entry name" value="PYP-like sensor domain (PAS domain)"/>
    <property type="match status" value="1"/>
</dbReference>
<proteinExistence type="predicted"/>
<dbReference type="Gene3D" id="3.30.450.20">
    <property type="entry name" value="PAS domain"/>
    <property type="match status" value="1"/>
</dbReference>
<evidence type="ECO:0000313" key="2">
    <source>
        <dbReference type="EMBL" id="QOP40378.1"/>
    </source>
</evidence>
<protein>
    <submittedName>
        <fullName evidence="2">PAS domain S-box protein</fullName>
    </submittedName>
</protein>
<sequence>MAGKELTFSEDEFIVSKTDTKGRITYGNDLFVKMSGYSEEELLGKPHNILRHPQMPAVIFEYLWKNIQQKKEVFAYVINQTKEKDFYWVFAHVTASIDEHDTIIGYHSARRSPKKASLEFIKPLYKKLLIAEKSGGLESSRKVLQTLLKEKGVSYEEFIFSF</sequence>
<evidence type="ECO:0000313" key="3">
    <source>
        <dbReference type="Proteomes" id="UP000593910"/>
    </source>
</evidence>
<dbReference type="AlphaFoldDB" id="A0A7M3V9E5"/>
<feature type="domain" description="PAS" evidence="1">
    <location>
        <begin position="19"/>
        <end position="70"/>
    </location>
</feature>
<evidence type="ECO:0000259" key="1">
    <source>
        <dbReference type="PROSITE" id="PS50112"/>
    </source>
</evidence>
<organism evidence="2 3">
    <name type="scientific">Sulfurimonas marina</name>
    <dbReference type="NCBI Taxonomy" id="2590551"/>
    <lineage>
        <taxon>Bacteria</taxon>
        <taxon>Pseudomonadati</taxon>
        <taxon>Campylobacterota</taxon>
        <taxon>Epsilonproteobacteria</taxon>
        <taxon>Campylobacterales</taxon>
        <taxon>Sulfurimonadaceae</taxon>
        <taxon>Sulfurimonas</taxon>
    </lineage>
</organism>
<dbReference type="NCBIfam" id="TIGR00229">
    <property type="entry name" value="sensory_box"/>
    <property type="match status" value="1"/>
</dbReference>
<dbReference type="KEGG" id="smax:FJR03_00920"/>
<keyword evidence="3" id="KW-1185">Reference proteome</keyword>
<dbReference type="GO" id="GO:0006355">
    <property type="term" value="P:regulation of DNA-templated transcription"/>
    <property type="evidence" value="ECO:0007669"/>
    <property type="project" value="InterPro"/>
</dbReference>
<name>A0A7M3V9E5_9BACT</name>
<dbReference type="InterPro" id="IPR035965">
    <property type="entry name" value="PAS-like_dom_sf"/>
</dbReference>
<dbReference type="InterPro" id="IPR000014">
    <property type="entry name" value="PAS"/>
</dbReference>
<dbReference type="RefSeq" id="WP_193113806.1">
    <property type="nucleotide sequence ID" value="NZ_CP041165.1"/>
</dbReference>
<dbReference type="Pfam" id="PF00989">
    <property type="entry name" value="PAS"/>
    <property type="match status" value="1"/>
</dbReference>
<dbReference type="EMBL" id="CP041165">
    <property type="protein sequence ID" value="QOP40378.1"/>
    <property type="molecule type" value="Genomic_DNA"/>
</dbReference>
<dbReference type="InterPro" id="IPR013767">
    <property type="entry name" value="PAS_fold"/>
</dbReference>